<dbReference type="OrthoDB" id="2658510at2"/>
<evidence type="ECO:0000313" key="1">
    <source>
        <dbReference type="EMBL" id="ANE49083.1"/>
    </source>
</evidence>
<protein>
    <recommendedName>
        <fullName evidence="3">Phosphodiester glycosidase domain-containing protein</fullName>
    </recommendedName>
</protein>
<evidence type="ECO:0008006" key="3">
    <source>
        <dbReference type="Google" id="ProtNLM"/>
    </source>
</evidence>
<organism evidence="1 2">
    <name type="scientific">Paenibacillus swuensis</name>
    <dbReference type="NCBI Taxonomy" id="1178515"/>
    <lineage>
        <taxon>Bacteria</taxon>
        <taxon>Bacillati</taxon>
        <taxon>Bacillota</taxon>
        <taxon>Bacilli</taxon>
        <taxon>Bacillales</taxon>
        <taxon>Paenibacillaceae</taxon>
        <taxon>Paenibacillus</taxon>
    </lineage>
</organism>
<sequence length="275" mass="30037">MPARSGLRSRAPVIAGFMLAAACLAAALWASPALRESGKPLWSDAPAGYTYRQAKSKNGVVLHIMQTTPENIRLEAVSANVTKTKRYGINGGFFYEGDLLSIAVQNDRAARGGGRVFGSGWHNVKYSRGTLVWDGAAQAFSVQVAASADALAVKDRGRYWAQGGISMNLRDHTRWAEQAGKEAMPFPNERRMRSGLVYDNVNRLYLIVSPTLTTAAAFRSAILETLNGQGRDTRIEGVFLDGDGSSQMQCTEIQLSGDQREVYQMLTLIQSSRRE</sequence>
<dbReference type="PATRIC" id="fig|1178515.4.peg.4200"/>
<dbReference type="STRING" id="1178515.SY83_20740"/>
<evidence type="ECO:0000313" key="2">
    <source>
        <dbReference type="Proteomes" id="UP000076927"/>
    </source>
</evidence>
<dbReference type="KEGG" id="pswu:SY83_20740"/>
<accession>A0A172TQP5</accession>
<keyword evidence="2" id="KW-1185">Reference proteome</keyword>
<dbReference type="Proteomes" id="UP000076927">
    <property type="component" value="Chromosome"/>
</dbReference>
<name>A0A172TQP5_9BACL</name>
<reference evidence="1 2" key="1">
    <citation type="submission" date="2015-01" db="EMBL/GenBank/DDBJ databases">
        <title>Paenibacillus swuensis/DY6/whole genome sequencing.</title>
        <authorList>
            <person name="Kim M.K."/>
            <person name="Srinivasan S."/>
            <person name="Lee J.-J."/>
        </authorList>
    </citation>
    <scope>NUCLEOTIDE SEQUENCE [LARGE SCALE GENOMIC DNA]</scope>
    <source>
        <strain evidence="1 2">DY6</strain>
    </source>
</reference>
<gene>
    <name evidence="1" type="ORF">SY83_20740</name>
</gene>
<dbReference type="PROSITE" id="PS51257">
    <property type="entry name" value="PROKAR_LIPOPROTEIN"/>
    <property type="match status" value="1"/>
</dbReference>
<proteinExistence type="predicted"/>
<dbReference type="AlphaFoldDB" id="A0A172TQP5"/>
<dbReference type="EMBL" id="CP011388">
    <property type="protein sequence ID" value="ANE49083.1"/>
    <property type="molecule type" value="Genomic_DNA"/>
</dbReference>